<evidence type="ECO:0000256" key="1">
    <source>
        <dbReference type="SAM" id="MobiDB-lite"/>
    </source>
</evidence>
<proteinExistence type="predicted"/>
<name>A0AAV6TCV1_9ARAC</name>
<accession>A0AAV6TCV1</accession>
<comment type="caution">
    <text evidence="2">The sequence shown here is derived from an EMBL/GenBank/DDBJ whole genome shotgun (WGS) entry which is preliminary data.</text>
</comment>
<evidence type="ECO:0000313" key="2">
    <source>
        <dbReference type="EMBL" id="KAG8155728.1"/>
    </source>
</evidence>
<evidence type="ECO:0000313" key="3">
    <source>
        <dbReference type="Proteomes" id="UP000827092"/>
    </source>
</evidence>
<feature type="region of interest" description="Disordered" evidence="1">
    <location>
        <begin position="74"/>
        <end position="98"/>
    </location>
</feature>
<organism evidence="2 3">
    <name type="scientific">Oedothorax gibbosus</name>
    <dbReference type="NCBI Taxonomy" id="931172"/>
    <lineage>
        <taxon>Eukaryota</taxon>
        <taxon>Metazoa</taxon>
        <taxon>Ecdysozoa</taxon>
        <taxon>Arthropoda</taxon>
        <taxon>Chelicerata</taxon>
        <taxon>Arachnida</taxon>
        <taxon>Araneae</taxon>
        <taxon>Araneomorphae</taxon>
        <taxon>Entelegynae</taxon>
        <taxon>Araneoidea</taxon>
        <taxon>Linyphiidae</taxon>
        <taxon>Erigoninae</taxon>
        <taxon>Oedothorax</taxon>
    </lineage>
</organism>
<dbReference type="EMBL" id="JAFNEN010006908">
    <property type="protein sequence ID" value="KAG8155728.1"/>
    <property type="molecule type" value="Genomic_DNA"/>
</dbReference>
<gene>
    <name evidence="2" type="ORF">JTE90_026914</name>
</gene>
<keyword evidence="3" id="KW-1185">Reference proteome</keyword>
<reference evidence="2 3" key="1">
    <citation type="journal article" date="2022" name="Nat. Ecol. Evol.">
        <title>A masculinizing supergene underlies an exaggerated male reproductive morph in a spider.</title>
        <authorList>
            <person name="Hendrickx F."/>
            <person name="De Corte Z."/>
            <person name="Sonet G."/>
            <person name="Van Belleghem S.M."/>
            <person name="Kostlbacher S."/>
            <person name="Vangestel C."/>
        </authorList>
    </citation>
    <scope>NUCLEOTIDE SEQUENCE [LARGE SCALE GENOMIC DNA]</scope>
    <source>
        <strain evidence="2">W744_W776</strain>
    </source>
</reference>
<dbReference type="AlphaFoldDB" id="A0AAV6TCV1"/>
<protein>
    <submittedName>
        <fullName evidence="2">Uncharacterized protein</fullName>
    </submittedName>
</protein>
<feature type="compositionally biased region" description="Pro residues" evidence="1">
    <location>
        <begin position="89"/>
        <end position="98"/>
    </location>
</feature>
<dbReference type="Proteomes" id="UP000827092">
    <property type="component" value="Unassembled WGS sequence"/>
</dbReference>
<sequence>MSAFFHLGKQNSPQALDCFPPLIGKSDWVLKPPRDRVFFYLLKDSLDSKPARTKRETPGFGHLVHVLGRRAGGFEPTKPWDYDETPLSPEFPPIPCND</sequence>